<evidence type="ECO:0000256" key="1">
    <source>
        <dbReference type="SAM" id="MobiDB-lite"/>
    </source>
</evidence>
<dbReference type="Proteomes" id="UP000824540">
    <property type="component" value="Unassembled WGS sequence"/>
</dbReference>
<comment type="caution">
    <text evidence="2">The sequence shown here is derived from an EMBL/GenBank/DDBJ whole genome shotgun (WGS) entry which is preliminary data.</text>
</comment>
<protein>
    <submittedName>
        <fullName evidence="2">Uncharacterized protein</fullName>
    </submittedName>
</protein>
<reference evidence="2" key="1">
    <citation type="thesis" date="2021" institute="BYU ScholarsArchive" country="Provo, UT, USA">
        <title>Applications of and Algorithms for Genome Assembly and Genomic Analyses with an Emphasis on Marine Teleosts.</title>
        <authorList>
            <person name="Pickett B.D."/>
        </authorList>
    </citation>
    <scope>NUCLEOTIDE SEQUENCE</scope>
    <source>
        <strain evidence="2">HI-2016</strain>
    </source>
</reference>
<organism evidence="2 3">
    <name type="scientific">Albula glossodonta</name>
    <name type="common">roundjaw bonefish</name>
    <dbReference type="NCBI Taxonomy" id="121402"/>
    <lineage>
        <taxon>Eukaryota</taxon>
        <taxon>Metazoa</taxon>
        <taxon>Chordata</taxon>
        <taxon>Craniata</taxon>
        <taxon>Vertebrata</taxon>
        <taxon>Euteleostomi</taxon>
        <taxon>Actinopterygii</taxon>
        <taxon>Neopterygii</taxon>
        <taxon>Teleostei</taxon>
        <taxon>Albuliformes</taxon>
        <taxon>Albulidae</taxon>
        <taxon>Albula</taxon>
    </lineage>
</organism>
<sequence length="63" mass="6763">MSIPPLLHFATGARSPEPNTRPSLQDPSVTGNTECRTPLWYSPQDTTPAAQPGTTANQKSDLL</sequence>
<gene>
    <name evidence="2" type="ORF">JZ751_025629</name>
</gene>
<proteinExistence type="predicted"/>
<evidence type="ECO:0000313" key="3">
    <source>
        <dbReference type="Proteomes" id="UP000824540"/>
    </source>
</evidence>
<keyword evidence="3" id="KW-1185">Reference proteome</keyword>
<feature type="compositionally biased region" description="Polar residues" evidence="1">
    <location>
        <begin position="43"/>
        <end position="63"/>
    </location>
</feature>
<name>A0A8T2NHZ5_9TELE</name>
<accession>A0A8T2NHZ5</accession>
<feature type="region of interest" description="Disordered" evidence="1">
    <location>
        <begin position="1"/>
        <end position="63"/>
    </location>
</feature>
<feature type="compositionally biased region" description="Polar residues" evidence="1">
    <location>
        <begin position="17"/>
        <end position="35"/>
    </location>
</feature>
<dbReference type="AlphaFoldDB" id="A0A8T2NHZ5"/>
<dbReference type="EMBL" id="JAFBMS010000065">
    <property type="protein sequence ID" value="KAG9338571.1"/>
    <property type="molecule type" value="Genomic_DNA"/>
</dbReference>
<evidence type="ECO:0000313" key="2">
    <source>
        <dbReference type="EMBL" id="KAG9338571.1"/>
    </source>
</evidence>